<feature type="transmembrane region" description="Helical" evidence="6">
    <location>
        <begin position="41"/>
        <end position="65"/>
    </location>
</feature>
<evidence type="ECO:0000256" key="3">
    <source>
        <dbReference type="ARBA" id="ARBA00022692"/>
    </source>
</evidence>
<keyword evidence="4 6" id="KW-1133">Transmembrane helix</keyword>
<dbReference type="PANTHER" id="PTHR30086">
    <property type="entry name" value="ARGININE EXPORTER PROTEIN ARGO"/>
    <property type="match status" value="1"/>
</dbReference>
<accession>A0A1M7ZHM6</accession>
<dbReference type="EMBL" id="FRXO01000003">
    <property type="protein sequence ID" value="SHO64401.1"/>
    <property type="molecule type" value="Genomic_DNA"/>
</dbReference>
<dbReference type="RefSeq" id="WP_073627591.1">
    <property type="nucleotide sequence ID" value="NZ_FRXO01000003.1"/>
</dbReference>
<dbReference type="GO" id="GO:0015171">
    <property type="term" value="F:amino acid transmembrane transporter activity"/>
    <property type="evidence" value="ECO:0007669"/>
    <property type="project" value="TreeGrafter"/>
</dbReference>
<keyword evidence="2" id="KW-1003">Cell membrane</keyword>
<evidence type="ECO:0000256" key="4">
    <source>
        <dbReference type="ARBA" id="ARBA00022989"/>
    </source>
</evidence>
<feature type="transmembrane region" description="Helical" evidence="6">
    <location>
        <begin position="201"/>
        <end position="222"/>
    </location>
</feature>
<dbReference type="GO" id="GO:0005886">
    <property type="term" value="C:plasma membrane"/>
    <property type="evidence" value="ECO:0007669"/>
    <property type="project" value="UniProtKB-SubCell"/>
</dbReference>
<dbReference type="Pfam" id="PF01810">
    <property type="entry name" value="LysE"/>
    <property type="match status" value="1"/>
</dbReference>
<feature type="transmembrane region" description="Helical" evidence="6">
    <location>
        <begin position="71"/>
        <end position="92"/>
    </location>
</feature>
<dbReference type="STRING" id="1123029.SAMN02745172_01697"/>
<dbReference type="Proteomes" id="UP000186406">
    <property type="component" value="Unassembled WGS sequence"/>
</dbReference>
<name>A0A1M7ZHM6_9HYPH</name>
<dbReference type="PANTHER" id="PTHR30086:SF20">
    <property type="entry name" value="ARGININE EXPORTER PROTEIN ARGO-RELATED"/>
    <property type="match status" value="1"/>
</dbReference>
<feature type="transmembrane region" description="Helical" evidence="6">
    <location>
        <begin position="6"/>
        <end position="29"/>
    </location>
</feature>
<keyword evidence="3 6" id="KW-0812">Transmembrane</keyword>
<keyword evidence="5 6" id="KW-0472">Membrane</keyword>
<keyword evidence="8" id="KW-1185">Reference proteome</keyword>
<feature type="transmembrane region" description="Helical" evidence="6">
    <location>
        <begin position="163"/>
        <end position="189"/>
    </location>
</feature>
<evidence type="ECO:0000256" key="2">
    <source>
        <dbReference type="ARBA" id="ARBA00022475"/>
    </source>
</evidence>
<reference evidence="7 8" key="1">
    <citation type="submission" date="2016-12" db="EMBL/GenBank/DDBJ databases">
        <authorList>
            <person name="Song W.-J."/>
            <person name="Kurnit D.M."/>
        </authorList>
    </citation>
    <scope>NUCLEOTIDE SEQUENCE [LARGE SCALE GENOMIC DNA]</scope>
    <source>
        <strain evidence="7 8">DSM 19599</strain>
    </source>
</reference>
<dbReference type="AlphaFoldDB" id="A0A1M7ZHM6"/>
<organism evidence="7 8">
    <name type="scientific">Pseudoxanthobacter soli DSM 19599</name>
    <dbReference type="NCBI Taxonomy" id="1123029"/>
    <lineage>
        <taxon>Bacteria</taxon>
        <taxon>Pseudomonadati</taxon>
        <taxon>Pseudomonadota</taxon>
        <taxon>Alphaproteobacteria</taxon>
        <taxon>Hyphomicrobiales</taxon>
        <taxon>Segnochrobactraceae</taxon>
        <taxon>Pseudoxanthobacter</taxon>
    </lineage>
</organism>
<dbReference type="InterPro" id="IPR001123">
    <property type="entry name" value="LeuE-type"/>
</dbReference>
<evidence type="ECO:0000256" key="5">
    <source>
        <dbReference type="ARBA" id="ARBA00023136"/>
    </source>
</evidence>
<comment type="subcellular location">
    <subcellularLocation>
        <location evidence="1">Cell membrane</location>
        <topology evidence="1">Multi-pass membrane protein</topology>
    </subcellularLocation>
</comment>
<proteinExistence type="predicted"/>
<evidence type="ECO:0000313" key="8">
    <source>
        <dbReference type="Proteomes" id="UP000186406"/>
    </source>
</evidence>
<evidence type="ECO:0000256" key="6">
    <source>
        <dbReference type="SAM" id="Phobius"/>
    </source>
</evidence>
<dbReference type="PIRSF" id="PIRSF006324">
    <property type="entry name" value="LeuE"/>
    <property type="match status" value="1"/>
</dbReference>
<evidence type="ECO:0000256" key="1">
    <source>
        <dbReference type="ARBA" id="ARBA00004651"/>
    </source>
</evidence>
<gene>
    <name evidence="7" type="ORF">SAMN02745172_01697</name>
</gene>
<protein>
    <submittedName>
        <fullName evidence="7">Threonine/homoserine/homoserine lactone efflux protein</fullName>
    </submittedName>
</protein>
<evidence type="ECO:0000313" key="7">
    <source>
        <dbReference type="EMBL" id="SHO64401.1"/>
    </source>
</evidence>
<sequence>MDAVHALLAFSLAAGLLTLTPGLDTALVLRTAAVEGPRPAMAAGLGITAGVLVWGVVAAAGLGALLAVSELGFRLLQLAGAAYLVWLGAGLLRAGVRRVRRRETIAPGGFTGLPERTGPGDGGAGSKAGRWFLRGLATNLLNPKVGMFYVGFLPQFIPAGADVVAFGALLAALHGAMGLGWFSVLTLATRPLARALARPRVTGALDVATGSVLIGFGVGLALDRRL</sequence>